<name>I2GJ05_9BACT</name>
<gene>
    <name evidence="1" type="ORF">BN8_03012</name>
</gene>
<dbReference type="Proteomes" id="UP000009309">
    <property type="component" value="Unassembled WGS sequence"/>
</dbReference>
<dbReference type="EMBL" id="CAIT01000006">
    <property type="protein sequence ID" value="CCH53880.1"/>
    <property type="molecule type" value="Genomic_DNA"/>
</dbReference>
<accession>I2GJ05</accession>
<evidence type="ECO:0000313" key="2">
    <source>
        <dbReference type="Proteomes" id="UP000009309"/>
    </source>
</evidence>
<comment type="caution">
    <text evidence="1">The sequence shown here is derived from an EMBL/GenBank/DDBJ whole genome shotgun (WGS) entry which is preliminary data.</text>
</comment>
<organism evidence="1 2">
    <name type="scientific">Fibrisoma limi BUZ 3</name>
    <dbReference type="NCBI Taxonomy" id="1185876"/>
    <lineage>
        <taxon>Bacteria</taxon>
        <taxon>Pseudomonadati</taxon>
        <taxon>Bacteroidota</taxon>
        <taxon>Cytophagia</taxon>
        <taxon>Cytophagales</taxon>
        <taxon>Spirosomataceae</taxon>
        <taxon>Fibrisoma</taxon>
    </lineage>
</organism>
<protein>
    <submittedName>
        <fullName evidence="1">Uncharacterized protein</fullName>
    </submittedName>
</protein>
<dbReference type="AlphaFoldDB" id="I2GJ05"/>
<sequence length="47" mass="5548">MRPVLASLRWERHWLQQLTCPVIQIREDTSVEQRVTNVMRAISKLAS</sequence>
<dbReference type="STRING" id="1185876.BN8_03012"/>
<evidence type="ECO:0000313" key="1">
    <source>
        <dbReference type="EMBL" id="CCH53880.1"/>
    </source>
</evidence>
<proteinExistence type="predicted"/>
<keyword evidence="2" id="KW-1185">Reference proteome</keyword>
<reference evidence="1 2" key="1">
    <citation type="journal article" date="2012" name="J. Bacteriol.">
        <title>Genome Sequence of the Filamentous Bacterium Fibrisoma limi BUZ 3T.</title>
        <authorList>
            <person name="Filippini M."/>
            <person name="Qi W."/>
            <person name="Jaenicke S."/>
            <person name="Goesmann A."/>
            <person name="Smits T.H."/>
            <person name="Bagheri H.C."/>
        </authorList>
    </citation>
    <scope>NUCLEOTIDE SEQUENCE [LARGE SCALE GENOMIC DNA]</scope>
    <source>
        <strain evidence="2">BUZ 3T</strain>
    </source>
</reference>